<dbReference type="InterPro" id="IPR040014">
    <property type="entry name" value="CIR1"/>
</dbReference>
<evidence type="ECO:0000259" key="2">
    <source>
        <dbReference type="SMART" id="SM01083"/>
    </source>
</evidence>
<name>A0A8S1JC06_9CHLO</name>
<dbReference type="PANTHER" id="PTHR13151:SF2">
    <property type="entry name" value="COREPRESSOR INTERACTING WITH RBPJ 1"/>
    <property type="match status" value="1"/>
</dbReference>
<feature type="domain" description="CBF1-interacting co-repressor CIR N-terminal" evidence="2">
    <location>
        <begin position="46"/>
        <end position="82"/>
    </location>
</feature>
<dbReference type="GO" id="GO:0005634">
    <property type="term" value="C:nucleus"/>
    <property type="evidence" value="ECO:0007669"/>
    <property type="project" value="TreeGrafter"/>
</dbReference>
<evidence type="ECO:0000256" key="1">
    <source>
        <dbReference type="SAM" id="MobiDB-lite"/>
    </source>
</evidence>
<dbReference type="OrthoDB" id="6253837at2759"/>
<feature type="compositionally biased region" description="Basic and acidic residues" evidence="1">
    <location>
        <begin position="264"/>
        <end position="274"/>
    </location>
</feature>
<reference evidence="3" key="1">
    <citation type="submission" date="2020-12" db="EMBL/GenBank/DDBJ databases">
        <authorList>
            <person name="Iha C."/>
        </authorList>
    </citation>
    <scope>NUCLEOTIDE SEQUENCE</scope>
</reference>
<dbReference type="AlphaFoldDB" id="A0A8S1JC06"/>
<dbReference type="Proteomes" id="UP000708148">
    <property type="component" value="Unassembled WGS sequence"/>
</dbReference>
<dbReference type="SMART" id="SM01083">
    <property type="entry name" value="Cir_N"/>
    <property type="match status" value="1"/>
</dbReference>
<sequence length="330" mass="37389">MSHRPPARGVVAGIREDARRAQEGGGAYDPRGVGVAWSHGFLNQKPWHPSSFRNQQRKFEAEARAMEKAKRIEEGKKEFESEQEHFRSLSYMSVDAQKKYQDRQSLAFMYMKPPGLEAALRKEQDAVKKKEKQDQKPQGEAQKTMPGTTSASVVRPMGPATFSDKGPVKTMLQGCALREEGEQSVQMLTRAAPYGGFDSTADNQQLVVGMDDLEEGPQESAETDAKKLRRLKKARKKEKRKLEVAHARSVLEAAGYDVEALTEELERSRGASKRDRGRRKDKKSRRHRDTSRSLSPARLQDADAGDRDRRKRRREKGGRDSGRHREEMAQ</sequence>
<evidence type="ECO:0000313" key="3">
    <source>
        <dbReference type="EMBL" id="CAD7701163.1"/>
    </source>
</evidence>
<accession>A0A8S1JC06</accession>
<feature type="compositionally biased region" description="Basic and acidic residues" evidence="1">
    <location>
        <begin position="121"/>
        <end position="137"/>
    </location>
</feature>
<dbReference type="PANTHER" id="PTHR13151">
    <property type="entry name" value="CBF1 INTERACTING COREPRESSOR CIR"/>
    <property type="match status" value="1"/>
</dbReference>
<evidence type="ECO:0000313" key="4">
    <source>
        <dbReference type="Proteomes" id="UP000708148"/>
    </source>
</evidence>
<dbReference type="Pfam" id="PF10197">
    <property type="entry name" value="Cir_N"/>
    <property type="match status" value="1"/>
</dbReference>
<feature type="region of interest" description="Disordered" evidence="1">
    <location>
        <begin position="211"/>
        <end position="330"/>
    </location>
</feature>
<proteinExistence type="predicted"/>
<feature type="compositionally biased region" description="Basic residues" evidence="1">
    <location>
        <begin position="227"/>
        <end position="239"/>
    </location>
</feature>
<organism evidence="3 4">
    <name type="scientific">Ostreobium quekettii</name>
    <dbReference type="NCBI Taxonomy" id="121088"/>
    <lineage>
        <taxon>Eukaryota</taxon>
        <taxon>Viridiplantae</taxon>
        <taxon>Chlorophyta</taxon>
        <taxon>core chlorophytes</taxon>
        <taxon>Ulvophyceae</taxon>
        <taxon>TCBD clade</taxon>
        <taxon>Bryopsidales</taxon>
        <taxon>Ostreobineae</taxon>
        <taxon>Ostreobiaceae</taxon>
        <taxon>Ostreobium</taxon>
    </lineage>
</organism>
<feature type="compositionally biased region" description="Basic and acidic residues" evidence="1">
    <location>
        <begin position="317"/>
        <end position="330"/>
    </location>
</feature>
<feature type="region of interest" description="Disordered" evidence="1">
    <location>
        <begin position="121"/>
        <end position="167"/>
    </location>
</feature>
<feature type="compositionally biased region" description="Basic residues" evidence="1">
    <location>
        <begin position="275"/>
        <end position="289"/>
    </location>
</feature>
<protein>
    <recommendedName>
        <fullName evidence="2">CBF1-interacting co-repressor CIR N-terminal domain-containing protein</fullName>
    </recommendedName>
</protein>
<dbReference type="EMBL" id="CAJHUC010001448">
    <property type="protein sequence ID" value="CAD7701163.1"/>
    <property type="molecule type" value="Genomic_DNA"/>
</dbReference>
<gene>
    <name evidence="3" type="ORF">OSTQU699_LOCUS6522</name>
</gene>
<keyword evidence="4" id="KW-1185">Reference proteome</keyword>
<comment type="caution">
    <text evidence="3">The sequence shown here is derived from an EMBL/GenBank/DDBJ whole genome shotgun (WGS) entry which is preliminary data.</text>
</comment>
<dbReference type="GO" id="GO:0003714">
    <property type="term" value="F:transcription corepressor activity"/>
    <property type="evidence" value="ECO:0007669"/>
    <property type="project" value="InterPro"/>
</dbReference>
<dbReference type="InterPro" id="IPR019339">
    <property type="entry name" value="CIR_N_dom"/>
</dbReference>